<dbReference type="OrthoDB" id="64477at2759"/>
<evidence type="ECO:0000313" key="3">
    <source>
        <dbReference type="Proteomes" id="UP000030104"/>
    </source>
</evidence>
<dbReference type="GO" id="GO:0016747">
    <property type="term" value="F:acyltransferase activity, transferring groups other than amino-acyl groups"/>
    <property type="evidence" value="ECO:0007669"/>
    <property type="project" value="InterPro"/>
</dbReference>
<organism evidence="2 3">
    <name type="scientific">Penicillium italicum</name>
    <name type="common">Blue mold</name>
    <dbReference type="NCBI Taxonomy" id="40296"/>
    <lineage>
        <taxon>Eukaryota</taxon>
        <taxon>Fungi</taxon>
        <taxon>Dikarya</taxon>
        <taxon>Ascomycota</taxon>
        <taxon>Pezizomycotina</taxon>
        <taxon>Eurotiomycetes</taxon>
        <taxon>Eurotiomycetidae</taxon>
        <taxon>Eurotiales</taxon>
        <taxon>Aspergillaceae</taxon>
        <taxon>Penicillium</taxon>
    </lineage>
</organism>
<sequence length="195" mass="22925">MDLFRSDFLQYCSFNSPEDDDFFHSLQSDPVAFTNSCSSLIRPVDRQFTENIKKHLIENSLLFVVIYRAADDLGNPIPPERIGTIFLKSPSPDMAHHRCSEFGIDIKKEQQSLGFGGEAIDWMLDWAFRNAGLHRVECNVFGWNTRAQKIYQRLGFREEGRRRECLFKDDQWWDEVHFGILKQEWQKIRQAQATM</sequence>
<evidence type="ECO:0000259" key="1">
    <source>
        <dbReference type="PROSITE" id="PS51186"/>
    </source>
</evidence>
<gene>
    <name evidence="2" type="ORF">PITC_073970</name>
</gene>
<dbReference type="PANTHER" id="PTHR43415:SF3">
    <property type="entry name" value="GNAT-FAMILY ACETYLTRANSFERASE"/>
    <property type="match status" value="1"/>
</dbReference>
<dbReference type="HOGENOM" id="CLU_013985_3_2_1"/>
<feature type="domain" description="N-acetyltransferase" evidence="1">
    <location>
        <begin position="12"/>
        <end position="179"/>
    </location>
</feature>
<dbReference type="PANTHER" id="PTHR43415">
    <property type="entry name" value="SPERMIDINE N(1)-ACETYLTRANSFERASE"/>
    <property type="match status" value="1"/>
</dbReference>
<accession>A0A0A2K9T5</accession>
<keyword evidence="2" id="KW-0808">Transferase</keyword>
<dbReference type="EMBL" id="JQGA01001630">
    <property type="protein sequence ID" value="KGO63646.1"/>
    <property type="molecule type" value="Genomic_DNA"/>
</dbReference>
<reference evidence="2 3" key="1">
    <citation type="journal article" date="2015" name="Mol. Plant Microbe Interact.">
        <title>Genome, transcriptome, and functional analyses of Penicillium expansum provide new insights into secondary metabolism and pathogenicity.</title>
        <authorList>
            <person name="Ballester A.R."/>
            <person name="Marcet-Houben M."/>
            <person name="Levin E."/>
            <person name="Sela N."/>
            <person name="Selma-Lazaro C."/>
            <person name="Carmona L."/>
            <person name="Wisniewski M."/>
            <person name="Droby S."/>
            <person name="Gonzalez-Candelas L."/>
            <person name="Gabaldon T."/>
        </authorList>
    </citation>
    <scope>NUCLEOTIDE SEQUENCE [LARGE SCALE GENOMIC DNA]</scope>
    <source>
        <strain evidence="2 3">PHI-1</strain>
    </source>
</reference>
<keyword evidence="2" id="KW-0012">Acyltransferase</keyword>
<dbReference type="SUPFAM" id="SSF55729">
    <property type="entry name" value="Acyl-CoA N-acyltransferases (Nat)"/>
    <property type="match status" value="1"/>
</dbReference>
<dbReference type="InterPro" id="IPR000182">
    <property type="entry name" value="GNAT_dom"/>
</dbReference>
<dbReference type="Gene3D" id="3.40.630.30">
    <property type="match status" value="1"/>
</dbReference>
<name>A0A0A2K9T5_PENIT</name>
<evidence type="ECO:0000313" key="2">
    <source>
        <dbReference type="EMBL" id="KGO63646.1"/>
    </source>
</evidence>
<proteinExistence type="predicted"/>
<dbReference type="OMA" id="RVECNVF"/>
<dbReference type="InterPro" id="IPR016181">
    <property type="entry name" value="Acyl_CoA_acyltransferase"/>
</dbReference>
<dbReference type="Proteomes" id="UP000030104">
    <property type="component" value="Unassembled WGS sequence"/>
</dbReference>
<dbReference type="PROSITE" id="PS51186">
    <property type="entry name" value="GNAT"/>
    <property type="match status" value="1"/>
</dbReference>
<dbReference type="PhylomeDB" id="A0A0A2K9T5"/>
<protein>
    <submittedName>
        <fullName evidence="2">Acyl-CoA N-acyltransferase</fullName>
    </submittedName>
</protein>
<dbReference type="Pfam" id="PF13302">
    <property type="entry name" value="Acetyltransf_3"/>
    <property type="match status" value="1"/>
</dbReference>
<dbReference type="AlphaFoldDB" id="A0A0A2K9T5"/>
<keyword evidence="3" id="KW-1185">Reference proteome</keyword>
<comment type="caution">
    <text evidence="2">The sequence shown here is derived from an EMBL/GenBank/DDBJ whole genome shotgun (WGS) entry which is preliminary data.</text>
</comment>